<gene>
    <name evidence="1" type="ORF">M0R45_033006</name>
</gene>
<proteinExistence type="predicted"/>
<evidence type="ECO:0000313" key="2">
    <source>
        <dbReference type="Proteomes" id="UP001457282"/>
    </source>
</evidence>
<organism evidence="1 2">
    <name type="scientific">Rubus argutus</name>
    <name type="common">Southern blackberry</name>
    <dbReference type="NCBI Taxonomy" id="59490"/>
    <lineage>
        <taxon>Eukaryota</taxon>
        <taxon>Viridiplantae</taxon>
        <taxon>Streptophyta</taxon>
        <taxon>Embryophyta</taxon>
        <taxon>Tracheophyta</taxon>
        <taxon>Spermatophyta</taxon>
        <taxon>Magnoliopsida</taxon>
        <taxon>eudicotyledons</taxon>
        <taxon>Gunneridae</taxon>
        <taxon>Pentapetalae</taxon>
        <taxon>rosids</taxon>
        <taxon>fabids</taxon>
        <taxon>Rosales</taxon>
        <taxon>Rosaceae</taxon>
        <taxon>Rosoideae</taxon>
        <taxon>Rosoideae incertae sedis</taxon>
        <taxon>Rubus</taxon>
    </lineage>
</organism>
<accession>A0AAW1WIW7</accession>
<protein>
    <submittedName>
        <fullName evidence="1">Uncharacterized protein</fullName>
    </submittedName>
</protein>
<sequence>MCSIHRNSGVPDRHHCLSDCQLFTSGHIYITTKPPQSPALPCHHQHHHHFTAAVHLSRTLGRTTTAHPSALPFHSTAVPLG</sequence>
<reference evidence="1 2" key="1">
    <citation type="journal article" date="2023" name="G3 (Bethesda)">
        <title>A chromosome-length genome assembly and annotation of blackberry (Rubus argutus, cv. 'Hillquist').</title>
        <authorList>
            <person name="Bruna T."/>
            <person name="Aryal R."/>
            <person name="Dudchenko O."/>
            <person name="Sargent D.J."/>
            <person name="Mead D."/>
            <person name="Buti M."/>
            <person name="Cavallini A."/>
            <person name="Hytonen T."/>
            <person name="Andres J."/>
            <person name="Pham M."/>
            <person name="Weisz D."/>
            <person name="Mascagni F."/>
            <person name="Usai G."/>
            <person name="Natali L."/>
            <person name="Bassil N."/>
            <person name="Fernandez G.E."/>
            <person name="Lomsadze A."/>
            <person name="Armour M."/>
            <person name="Olukolu B."/>
            <person name="Poorten T."/>
            <person name="Britton C."/>
            <person name="Davik J."/>
            <person name="Ashrafi H."/>
            <person name="Aiden E.L."/>
            <person name="Borodovsky M."/>
            <person name="Worthington M."/>
        </authorList>
    </citation>
    <scope>NUCLEOTIDE SEQUENCE [LARGE SCALE GENOMIC DNA]</scope>
    <source>
        <strain evidence="1">PI 553951</strain>
    </source>
</reference>
<evidence type="ECO:0000313" key="1">
    <source>
        <dbReference type="EMBL" id="KAK9924652.1"/>
    </source>
</evidence>
<comment type="caution">
    <text evidence="1">The sequence shown here is derived from an EMBL/GenBank/DDBJ whole genome shotgun (WGS) entry which is preliminary data.</text>
</comment>
<dbReference type="Proteomes" id="UP001457282">
    <property type="component" value="Unassembled WGS sequence"/>
</dbReference>
<dbReference type="AlphaFoldDB" id="A0AAW1WIW7"/>
<name>A0AAW1WIW7_RUBAR</name>
<dbReference type="EMBL" id="JBEDUW010000006">
    <property type="protein sequence ID" value="KAK9924652.1"/>
    <property type="molecule type" value="Genomic_DNA"/>
</dbReference>
<keyword evidence="2" id="KW-1185">Reference proteome</keyword>